<organism evidence="23 24">
    <name type="scientific">Verticillium nonalfalfae</name>
    <dbReference type="NCBI Taxonomy" id="1051616"/>
    <lineage>
        <taxon>Eukaryota</taxon>
        <taxon>Fungi</taxon>
        <taxon>Dikarya</taxon>
        <taxon>Ascomycota</taxon>
        <taxon>Pezizomycotina</taxon>
        <taxon>Sordariomycetes</taxon>
        <taxon>Hypocreomycetidae</taxon>
        <taxon>Glomerellales</taxon>
        <taxon>Plectosphaerellaceae</taxon>
        <taxon>Verticillium</taxon>
    </lineage>
</organism>
<dbReference type="InterPro" id="IPR011004">
    <property type="entry name" value="Trimer_LpxA-like_sf"/>
</dbReference>
<dbReference type="Gene3D" id="2.160.10.10">
    <property type="entry name" value="Hexapeptide repeat proteins"/>
    <property type="match status" value="1"/>
</dbReference>
<evidence type="ECO:0000256" key="14">
    <source>
        <dbReference type="ARBA" id="ARBA00023121"/>
    </source>
</evidence>
<name>A0A3M9YKF0_9PEZI</name>
<dbReference type="InterPro" id="IPR001683">
    <property type="entry name" value="PX_dom"/>
</dbReference>
<evidence type="ECO:0000256" key="10">
    <source>
        <dbReference type="ARBA" id="ARBA00022728"/>
    </source>
</evidence>
<keyword evidence="24" id="KW-1185">Reference proteome</keyword>
<dbReference type="InterPro" id="IPR000061">
    <property type="entry name" value="Surp"/>
</dbReference>
<dbReference type="Proteomes" id="UP000267145">
    <property type="component" value="Unassembled WGS sequence"/>
</dbReference>
<evidence type="ECO:0000259" key="21">
    <source>
        <dbReference type="PROSITE" id="PS50128"/>
    </source>
</evidence>
<protein>
    <recommendedName>
        <fullName evidence="6">Sorting nexin-3</fullName>
    </recommendedName>
</protein>
<dbReference type="PANTHER" id="PTHR15316:SF1">
    <property type="entry name" value="SPLICING FACTOR 3A SUBUNIT 1"/>
    <property type="match status" value="1"/>
</dbReference>
<accession>A0A3M9YKF0</accession>
<keyword evidence="7" id="KW-0813">Transport</keyword>
<dbReference type="InterPro" id="IPR042138">
    <property type="entry name" value="PX_Grd19_PX"/>
</dbReference>
<dbReference type="GO" id="GO:0045292">
    <property type="term" value="P:mRNA cis splicing, via spliceosome"/>
    <property type="evidence" value="ECO:0007669"/>
    <property type="project" value="InterPro"/>
</dbReference>
<dbReference type="SMART" id="SM00648">
    <property type="entry name" value="SWAP"/>
    <property type="match status" value="2"/>
</dbReference>
<dbReference type="AlphaFoldDB" id="A0A3M9YKF0"/>
<evidence type="ECO:0000256" key="11">
    <source>
        <dbReference type="ARBA" id="ARBA00022737"/>
    </source>
</evidence>
<evidence type="ECO:0000256" key="15">
    <source>
        <dbReference type="ARBA" id="ARBA00023136"/>
    </source>
</evidence>
<dbReference type="GO" id="GO:0071013">
    <property type="term" value="C:catalytic step 2 spliceosome"/>
    <property type="evidence" value="ECO:0007669"/>
    <property type="project" value="TreeGrafter"/>
</dbReference>
<feature type="transmembrane region" description="Helical" evidence="20">
    <location>
        <begin position="439"/>
        <end position="461"/>
    </location>
</feature>
<dbReference type="GO" id="GO:0032266">
    <property type="term" value="F:phosphatidylinositol-3-phosphate binding"/>
    <property type="evidence" value="ECO:0007669"/>
    <property type="project" value="InterPro"/>
</dbReference>
<dbReference type="GeneID" id="39608651"/>
<comment type="subcellular location">
    <subcellularLocation>
        <location evidence="4">Cytoplasm</location>
    </subcellularLocation>
    <subcellularLocation>
        <location evidence="3">Golgi apparatus membrane</location>
        <topology evidence="3">Peripheral membrane protein</topology>
        <orientation evidence="3">Cytoplasmic side</orientation>
    </subcellularLocation>
    <subcellularLocation>
        <location evidence="1">Nucleus</location>
    </subcellularLocation>
    <subcellularLocation>
        <location evidence="2">Prevacuolar compartment membrane</location>
        <topology evidence="2">Peripheral membrane protein</topology>
        <orientation evidence="2">Cytoplasmic side</orientation>
    </subcellularLocation>
</comment>
<dbReference type="Pfam" id="PF01805">
    <property type="entry name" value="Surp"/>
    <property type="match status" value="2"/>
</dbReference>
<dbReference type="FunFam" id="1.10.10.790:FF:000015">
    <property type="entry name" value="Splicing factor 3A subunit 1"/>
    <property type="match status" value="1"/>
</dbReference>
<evidence type="ECO:0000256" key="20">
    <source>
        <dbReference type="SAM" id="Phobius"/>
    </source>
</evidence>
<dbReference type="GO" id="GO:0005686">
    <property type="term" value="C:U2 snRNP"/>
    <property type="evidence" value="ECO:0007669"/>
    <property type="project" value="TreeGrafter"/>
</dbReference>
<dbReference type="FunFam" id="3.30.1520.10:FF:000030">
    <property type="entry name" value="Sorting nexin-3, variant"/>
    <property type="match status" value="1"/>
</dbReference>
<dbReference type="SUPFAM" id="SSF51161">
    <property type="entry name" value="Trimeric LpxA-like enzymes"/>
    <property type="match status" value="1"/>
</dbReference>
<gene>
    <name evidence="23" type="primary">SF3A1</name>
    <name evidence="23" type="ORF">D7B24_004962</name>
</gene>
<keyword evidence="17" id="KW-0539">Nucleus</keyword>
<comment type="function">
    <text evidence="18">Required for retention of late Golgi membrane proteins. Component of the retrieval machinery that functions by direct interaction with the cytosolic tails of certain TGN membrane proteins during the sorting/budding process at the prevacuolar compartment. Binds phosphatidylinositol 3-phosphate (PtdIns(P3)).</text>
</comment>
<keyword evidence="20" id="KW-1133">Transmembrane helix</keyword>
<comment type="caution">
    <text evidence="23">The sequence shown here is derived from an EMBL/GenBank/DDBJ whole genome shotgun (WGS) entry which is preliminary data.</text>
</comment>
<dbReference type="Gene3D" id="1.10.10.790">
    <property type="entry name" value="Surp module"/>
    <property type="match status" value="2"/>
</dbReference>
<feature type="compositionally biased region" description="Low complexity" evidence="19">
    <location>
        <begin position="791"/>
        <end position="809"/>
    </location>
</feature>
<feature type="compositionally biased region" description="Low complexity" evidence="19">
    <location>
        <begin position="1142"/>
        <end position="1155"/>
    </location>
</feature>
<keyword evidence="16" id="KW-0508">mRNA splicing</keyword>
<evidence type="ECO:0000259" key="22">
    <source>
        <dbReference type="PROSITE" id="PS50195"/>
    </source>
</evidence>
<evidence type="ECO:0000256" key="2">
    <source>
        <dbReference type="ARBA" id="ARBA00004179"/>
    </source>
</evidence>
<feature type="region of interest" description="Disordered" evidence="19">
    <location>
        <begin position="1142"/>
        <end position="1168"/>
    </location>
</feature>
<keyword evidence="8" id="KW-0963">Cytoplasm</keyword>
<dbReference type="Gene3D" id="3.30.1520.10">
    <property type="entry name" value="Phox-like domain"/>
    <property type="match status" value="1"/>
</dbReference>
<dbReference type="PROSITE" id="PS50128">
    <property type="entry name" value="SURP"/>
    <property type="match status" value="2"/>
</dbReference>
<feature type="region of interest" description="Disordered" evidence="19">
    <location>
        <begin position="1198"/>
        <end position="1247"/>
    </location>
</feature>
<dbReference type="Pfam" id="PF12230">
    <property type="entry name" value="PRP21_like_P"/>
    <property type="match status" value="1"/>
</dbReference>
<dbReference type="GO" id="GO:0015031">
    <property type="term" value="P:protein transport"/>
    <property type="evidence" value="ECO:0007669"/>
    <property type="project" value="UniProtKB-KW"/>
</dbReference>
<feature type="domain" description="PX" evidence="22">
    <location>
        <begin position="1021"/>
        <end position="1138"/>
    </location>
</feature>
<dbReference type="InterPro" id="IPR022030">
    <property type="entry name" value="SF3A1_dom"/>
</dbReference>
<evidence type="ECO:0000256" key="3">
    <source>
        <dbReference type="ARBA" id="ARBA00004255"/>
    </source>
</evidence>
<evidence type="ECO:0000256" key="16">
    <source>
        <dbReference type="ARBA" id="ARBA00023187"/>
    </source>
</evidence>
<dbReference type="PANTHER" id="PTHR15316">
    <property type="entry name" value="SPLICEOSOME ASSOCIATED PROTEIN 114/SWAP SPLICING FACTOR-RELATED"/>
    <property type="match status" value="1"/>
</dbReference>
<feature type="compositionally biased region" description="Basic and acidic residues" evidence="19">
    <location>
        <begin position="828"/>
        <end position="848"/>
    </location>
</feature>
<evidence type="ECO:0000256" key="18">
    <source>
        <dbReference type="ARBA" id="ARBA00025533"/>
    </source>
</evidence>
<evidence type="ECO:0000256" key="7">
    <source>
        <dbReference type="ARBA" id="ARBA00022448"/>
    </source>
</evidence>
<dbReference type="RefSeq" id="XP_028499032.1">
    <property type="nucleotide sequence ID" value="XM_028639125.1"/>
</dbReference>
<feature type="domain" description="SURP motif" evidence="21">
    <location>
        <begin position="501"/>
        <end position="543"/>
    </location>
</feature>
<evidence type="ECO:0000256" key="4">
    <source>
        <dbReference type="ARBA" id="ARBA00004496"/>
    </source>
</evidence>
<dbReference type="Pfam" id="PF00787">
    <property type="entry name" value="PX"/>
    <property type="match status" value="1"/>
</dbReference>
<dbReference type="STRING" id="1051616.A0A3M9YKF0"/>
<evidence type="ECO:0000256" key="8">
    <source>
        <dbReference type="ARBA" id="ARBA00022490"/>
    </source>
</evidence>
<dbReference type="GO" id="GO:0003723">
    <property type="term" value="F:RNA binding"/>
    <property type="evidence" value="ECO:0007669"/>
    <property type="project" value="InterPro"/>
</dbReference>
<keyword evidence="11" id="KW-0677">Repeat</keyword>
<keyword evidence="9" id="KW-0507">mRNA processing</keyword>
<evidence type="ECO:0000256" key="9">
    <source>
        <dbReference type="ARBA" id="ARBA00022664"/>
    </source>
</evidence>
<dbReference type="CDD" id="cd07295">
    <property type="entry name" value="PX_Grd19"/>
    <property type="match status" value="1"/>
</dbReference>
<evidence type="ECO:0000256" key="13">
    <source>
        <dbReference type="ARBA" id="ARBA00023034"/>
    </source>
</evidence>
<keyword evidence="14" id="KW-0446">Lipid-binding</keyword>
<dbReference type="PROSITE" id="PS50195">
    <property type="entry name" value="PX"/>
    <property type="match status" value="1"/>
</dbReference>
<evidence type="ECO:0000256" key="5">
    <source>
        <dbReference type="ARBA" id="ARBA00010883"/>
    </source>
</evidence>
<dbReference type="SMART" id="SM00312">
    <property type="entry name" value="PX"/>
    <property type="match status" value="1"/>
</dbReference>
<keyword evidence="20" id="KW-0812">Transmembrane</keyword>
<keyword evidence="12" id="KW-0653">Protein transport</keyword>
<evidence type="ECO:0000256" key="17">
    <source>
        <dbReference type="ARBA" id="ARBA00023242"/>
    </source>
</evidence>
<reference evidence="23 24" key="1">
    <citation type="submission" date="2018-10" db="EMBL/GenBank/DDBJ databases">
        <title>Genome sequence of Verticillium nonalfalfae VnAa140.</title>
        <authorList>
            <person name="Stajich J.E."/>
            <person name="Kasson M.T."/>
        </authorList>
    </citation>
    <scope>NUCLEOTIDE SEQUENCE [LARGE SCALE GENOMIC DNA]</scope>
    <source>
        <strain evidence="23 24">VnAa140</strain>
    </source>
</reference>
<dbReference type="EMBL" id="RBVV01000003">
    <property type="protein sequence ID" value="RNJ60874.1"/>
    <property type="molecule type" value="Genomic_DNA"/>
</dbReference>
<feature type="region of interest" description="Disordered" evidence="19">
    <location>
        <begin position="964"/>
        <end position="1000"/>
    </location>
</feature>
<keyword evidence="10" id="KW-0747">Spliceosome</keyword>
<sequence>MLMVLQLLPIALLYPMRRGLQWTFFLLCMTATQRWSSGATVSGRLVNLVVSIMIARVCIRIIAPLVGILAKWVIIGRYKEGLFPMWGSYHTRWWMVQKIVSICGQGVFGLNDTTHNVYLRAMGARVGRNVRFHGCQLGEWDLLDLGDGSSGNKCICRPFAVEAKTSMYLGRIEIGANASIGLTSIIAPGSAIPAGSHIGPNSSSWEAANEGSDGDDANGFECNDVVFGSRAHLVTSDAMGTLPITVEDNAMIADRVVLQPGVNIGYQTVMGSGALSRRGESYVSGAVYVGSRNGQAIHLRKGGQARSRRVDRDVSQHEESLDIWAQSGNSSQSPLALPEELSDNTQLRGSLDRDNERGDGASTNDNSAKSVMSPFSRAFYQKQAPYKVLGIPEVTIISCTIIVLTAVFWNVPSVAAIQITQRFTSDGEQGVLLWEALRIWGIMTFSIAVITITQVPFALAFPLKHSVNMASAATNGDAAAALDDIKPPAGVVLPPREIRNVLEKTAGYVARNGFVFEDRIREKERANPKFSFLNTADAYYAFYQWRLEEIKAGRGTAIAAGRANEAAAAAAEKPKGPPKPADFQFSARMPRLSQKDLDVIRLTALFVAKNGRQFMTQLAQREAGSPQFHFLIPNHTFHNFFQHQVDQYTALLRTMGLGGEGGKLQQEVTAELQGNVDDKYRVLARARQRAEYARFQEAEKVKREQETEKKREEFARIDWNDFVVVETIVFNDADEQANLPPPTNLADLQYASLEERNNASIGGNFRIEEAMPDEVTDYNATSLPLHNSYAPQQPQQQQQQQHQQQPYQQTHGPNGQPPRKTAEEEEEDRRIQERSDARAREQQARAEARGGNGPMKIKENYVPRAMQRAAQAVPMALCPNCKQQIPMDELEAHMRIELLDPRWKDQKAKADARYATTNLSTADVANNLKRLASQRSDVFDGITGQPLSEEEQARRKKAAVHGVENPNMGPNHMQGLNDGAQAPGGAESPNSPTSPFHRPILQAMPDNRQQSFDEIYGPPENFLEIEVRNPRTHGMGRSMYTDYEILCRTNIPAFKLRASSVRRRYSDFEYFRDILERESARVTIPPLPGKVFTNRFSDDVIEGRRAGLEKFLKIVVGHPLLQTGSKVLAAFVQGMPMPLLTTSTSSSSLASCSLPETPPPPATALHTPVSSESLRAAVAAERQQEDLVWIVGRTRGRRRSSVLQQQQQPPQPPQPQHHHHQQPPAGRHRDGDQERGTPQPRGDRQLT</sequence>
<keyword evidence="15 20" id="KW-0472">Membrane</keyword>
<dbReference type="InterPro" id="IPR045146">
    <property type="entry name" value="SF3A1"/>
</dbReference>
<dbReference type="FunFam" id="1.10.10.790:FF:000001">
    <property type="entry name" value="Splicing factor 3a, subunit 1"/>
    <property type="match status" value="1"/>
</dbReference>
<evidence type="ECO:0000256" key="6">
    <source>
        <dbReference type="ARBA" id="ARBA00020436"/>
    </source>
</evidence>
<evidence type="ECO:0000313" key="24">
    <source>
        <dbReference type="Proteomes" id="UP000267145"/>
    </source>
</evidence>
<keyword evidence="13" id="KW-0333">Golgi apparatus</keyword>
<dbReference type="SUPFAM" id="SSF64268">
    <property type="entry name" value="PX domain"/>
    <property type="match status" value="1"/>
</dbReference>
<feature type="domain" description="SURP motif" evidence="21">
    <location>
        <begin position="599"/>
        <end position="641"/>
    </location>
</feature>
<feature type="region of interest" description="Disordered" evidence="19">
    <location>
        <begin position="325"/>
        <end position="369"/>
    </location>
</feature>
<evidence type="ECO:0000313" key="23">
    <source>
        <dbReference type="EMBL" id="RNJ60874.1"/>
    </source>
</evidence>
<dbReference type="GO" id="GO:0000381">
    <property type="term" value="P:regulation of alternative mRNA splicing, via spliceosome"/>
    <property type="evidence" value="ECO:0007669"/>
    <property type="project" value="TreeGrafter"/>
</dbReference>
<comment type="similarity">
    <text evidence="5">Belongs to the sorting nexin family.</text>
</comment>
<proteinExistence type="inferred from homology"/>
<dbReference type="SUPFAM" id="SSF109905">
    <property type="entry name" value="Surp module (SWAP domain)"/>
    <property type="match status" value="2"/>
</dbReference>
<dbReference type="GO" id="GO:0000139">
    <property type="term" value="C:Golgi membrane"/>
    <property type="evidence" value="ECO:0007669"/>
    <property type="project" value="UniProtKB-SubCell"/>
</dbReference>
<feature type="compositionally biased region" description="Basic and acidic residues" evidence="19">
    <location>
        <begin position="350"/>
        <end position="359"/>
    </location>
</feature>
<evidence type="ECO:0000256" key="19">
    <source>
        <dbReference type="SAM" id="MobiDB-lite"/>
    </source>
</evidence>
<evidence type="ECO:0000256" key="12">
    <source>
        <dbReference type="ARBA" id="ARBA00022927"/>
    </source>
</evidence>
<feature type="transmembrane region" description="Helical" evidence="20">
    <location>
        <begin position="394"/>
        <end position="419"/>
    </location>
</feature>
<dbReference type="InterPro" id="IPR035967">
    <property type="entry name" value="SWAP/Surp_sf"/>
</dbReference>
<feature type="compositionally biased region" description="Basic and acidic residues" evidence="19">
    <location>
        <begin position="1227"/>
        <end position="1247"/>
    </location>
</feature>
<dbReference type="GO" id="GO:0071004">
    <property type="term" value="C:U2-type prespliceosome"/>
    <property type="evidence" value="ECO:0007669"/>
    <property type="project" value="TreeGrafter"/>
</dbReference>
<dbReference type="InterPro" id="IPR036871">
    <property type="entry name" value="PX_dom_sf"/>
</dbReference>
<feature type="region of interest" description="Disordered" evidence="19">
    <location>
        <begin position="784"/>
        <end position="857"/>
    </location>
</feature>
<evidence type="ECO:0000256" key="1">
    <source>
        <dbReference type="ARBA" id="ARBA00004123"/>
    </source>
</evidence>